<feature type="domain" description="BD-FAE-like" evidence="3">
    <location>
        <begin position="153"/>
        <end position="274"/>
    </location>
</feature>
<feature type="chain" id="PRO_5020334143" evidence="2">
    <location>
        <begin position="22"/>
        <end position="528"/>
    </location>
</feature>
<feature type="region of interest" description="Disordered" evidence="1">
    <location>
        <begin position="116"/>
        <end position="151"/>
    </location>
</feature>
<keyword evidence="2" id="KW-0732">Signal</keyword>
<dbReference type="EMBL" id="QJUL01000005">
    <property type="protein sequence ID" value="TBU96164.1"/>
    <property type="molecule type" value="Genomic_DNA"/>
</dbReference>
<dbReference type="AlphaFoldDB" id="A0A4Q9R6H2"/>
<dbReference type="SUPFAM" id="SSF53474">
    <property type="entry name" value="alpha/beta-Hydrolases"/>
    <property type="match status" value="1"/>
</dbReference>
<dbReference type="Proteomes" id="UP000293172">
    <property type="component" value="Unassembled WGS sequence"/>
</dbReference>
<dbReference type="InterPro" id="IPR049492">
    <property type="entry name" value="BD-FAE-like_dom"/>
</dbReference>
<dbReference type="PROSITE" id="PS51257">
    <property type="entry name" value="PROKAR_LIPOPROTEIN"/>
    <property type="match status" value="1"/>
</dbReference>
<dbReference type="Pfam" id="PF20434">
    <property type="entry name" value="BD-FAE"/>
    <property type="match status" value="1"/>
</dbReference>
<dbReference type="OrthoDB" id="923957at2"/>
<protein>
    <submittedName>
        <fullName evidence="4">Alpha/beta hydrolase</fullName>
    </submittedName>
</protein>
<evidence type="ECO:0000313" key="6">
    <source>
        <dbReference type="Proteomes" id="UP000291334"/>
    </source>
</evidence>
<name>A0A4Q9R6H2_9GAMM</name>
<dbReference type="NCBIfam" id="NF041556">
    <property type="entry name" value="tannase_B"/>
    <property type="match status" value="1"/>
</dbReference>
<gene>
    <name evidence="5" type="ORF">DNK34_17895</name>
    <name evidence="4" type="ORF">DNK44_05250</name>
</gene>
<evidence type="ECO:0000313" key="4">
    <source>
        <dbReference type="EMBL" id="TBU96164.1"/>
    </source>
</evidence>
<evidence type="ECO:0000259" key="3">
    <source>
        <dbReference type="Pfam" id="PF20434"/>
    </source>
</evidence>
<comment type="caution">
    <text evidence="4">The sequence shown here is derived from an EMBL/GenBank/DDBJ whole genome shotgun (WGS) entry which is preliminary data.</text>
</comment>
<accession>A0A4Q9R6H2</accession>
<feature type="signal peptide" evidence="2">
    <location>
        <begin position="1"/>
        <end position="21"/>
    </location>
</feature>
<proteinExistence type="predicted"/>
<keyword evidence="6" id="KW-1185">Reference proteome</keyword>
<feature type="compositionally biased region" description="Low complexity" evidence="1">
    <location>
        <begin position="132"/>
        <end position="141"/>
    </location>
</feature>
<evidence type="ECO:0000313" key="7">
    <source>
        <dbReference type="Proteomes" id="UP000293172"/>
    </source>
</evidence>
<evidence type="ECO:0000313" key="5">
    <source>
        <dbReference type="EMBL" id="TBV02827.1"/>
    </source>
</evidence>
<evidence type="ECO:0000256" key="2">
    <source>
        <dbReference type="SAM" id="SignalP"/>
    </source>
</evidence>
<sequence length="528" mass="56095">MGRLKTVSLAGGTLLAACLVAACTGSAPSWRSGEAVPASLDFDADRYQSRTLVVDGQSIGVRAYENIVYVSRPLDSTYQTMNIYVPEAYFHDERIGSFTAQTAPIFFPNQVGGYMPGQPGTPEGRRGPPPAGAGRMAPVRPEGMSGPDTGAARTSTIAEALARGYVVASPGARGRTSQDADGKYTGKAPAAIVDLKAAVRYLRYNDARMPGDAEKIVANGTSAGGALSALLGASGNSADYEPYLQALGAAPARDDIFAVSAYCPITNLEHADSAYEWLFGGVNDYQRFDLSMLDYNVQRKAVAGTLTATQIALSDALSQQFPGYLDSLGLRGPQGQALTLDAAGNGSFKDYLESLLIASAQVALDAGQDLSKLDWLTVKNGRVTDLDVDRYVRHAGRQKLPPAFDALDLSSGENQLFGSETLDKRHFTAFSLENGTTAGATLADAATVKMMNPLGYIGAAGASSSAHWRIRHGTQDRDTSLAIPVILATALRNEGYAVDLALPWDRPHSGDYDLDELFAWIERISTQR</sequence>
<organism evidence="4 7">
    <name type="scientific">Phytopseudomonas dryadis</name>
    <dbReference type="NCBI Taxonomy" id="2487520"/>
    <lineage>
        <taxon>Bacteria</taxon>
        <taxon>Pseudomonadati</taxon>
        <taxon>Pseudomonadota</taxon>
        <taxon>Gammaproteobacteria</taxon>
        <taxon>Pseudomonadales</taxon>
        <taxon>Pseudomonadaceae</taxon>
        <taxon>Phytopseudomonas</taxon>
    </lineage>
</organism>
<evidence type="ECO:0000256" key="1">
    <source>
        <dbReference type="SAM" id="MobiDB-lite"/>
    </source>
</evidence>
<dbReference type="Gene3D" id="3.40.50.1820">
    <property type="entry name" value="alpha/beta hydrolase"/>
    <property type="match status" value="1"/>
</dbReference>
<dbReference type="Proteomes" id="UP000291334">
    <property type="component" value="Unassembled WGS sequence"/>
</dbReference>
<dbReference type="InterPro" id="IPR048124">
    <property type="entry name" value="Tannase_B"/>
</dbReference>
<reference evidence="6 7" key="1">
    <citation type="submission" date="2018-06" db="EMBL/GenBank/DDBJ databases">
        <title>Three novel Pseudomonas species isolated from symptomatic oak.</title>
        <authorList>
            <person name="Bueno-Gonzalez V."/>
            <person name="Brady C."/>
        </authorList>
    </citation>
    <scope>NUCLEOTIDE SEQUENCE [LARGE SCALE GENOMIC DNA]</scope>
    <source>
        <strain evidence="5 6">P26B</strain>
        <strain evidence="4 7">P6B</strain>
    </source>
</reference>
<dbReference type="GO" id="GO:0016787">
    <property type="term" value="F:hydrolase activity"/>
    <property type="evidence" value="ECO:0007669"/>
    <property type="project" value="UniProtKB-KW"/>
</dbReference>
<dbReference type="EMBL" id="QJUM01000022">
    <property type="protein sequence ID" value="TBV02827.1"/>
    <property type="molecule type" value="Genomic_DNA"/>
</dbReference>
<dbReference type="InterPro" id="IPR029058">
    <property type="entry name" value="AB_hydrolase_fold"/>
</dbReference>
<keyword evidence="4" id="KW-0378">Hydrolase</keyword>